<organism evidence="12 13">
    <name type="scientific">Candidatus Kaiserbacteria bacterium RIFCSPLOWO2_01_FULL_51_21</name>
    <dbReference type="NCBI Taxonomy" id="1798508"/>
    <lineage>
        <taxon>Bacteria</taxon>
        <taxon>Candidatus Kaiseribacteriota</taxon>
    </lineage>
</organism>
<evidence type="ECO:0000259" key="11">
    <source>
        <dbReference type="Pfam" id="PF09334"/>
    </source>
</evidence>
<feature type="domain" description="Methionyl/Leucyl tRNA synthetase" evidence="11">
    <location>
        <begin position="159"/>
        <end position="372"/>
    </location>
</feature>
<dbReference type="SUPFAM" id="SSF47323">
    <property type="entry name" value="Anticodon-binding domain of a subclass of class I aminoacyl-tRNA synthetases"/>
    <property type="match status" value="1"/>
</dbReference>
<dbReference type="SUPFAM" id="SSF52374">
    <property type="entry name" value="Nucleotidylyl transferase"/>
    <property type="match status" value="1"/>
</dbReference>
<evidence type="ECO:0000256" key="7">
    <source>
        <dbReference type="ARBA" id="ARBA00022917"/>
    </source>
</evidence>
<evidence type="ECO:0000256" key="8">
    <source>
        <dbReference type="ARBA" id="ARBA00023146"/>
    </source>
</evidence>
<keyword evidence="5 10" id="KW-0547">Nucleotide-binding</keyword>
<dbReference type="Gene3D" id="3.40.50.620">
    <property type="entry name" value="HUPs"/>
    <property type="match status" value="1"/>
</dbReference>
<comment type="similarity">
    <text evidence="10">Belongs to the class-I aminoacyl-tRNA synthetase family.</text>
</comment>
<dbReference type="PANTHER" id="PTHR43326">
    <property type="entry name" value="METHIONYL-TRNA SYNTHETASE"/>
    <property type="match status" value="1"/>
</dbReference>
<dbReference type="InterPro" id="IPR015413">
    <property type="entry name" value="Methionyl/Leucyl_tRNA_Synth"/>
</dbReference>
<dbReference type="PRINTS" id="PR01041">
    <property type="entry name" value="TRNASYNTHMET"/>
</dbReference>
<evidence type="ECO:0000256" key="1">
    <source>
        <dbReference type="ARBA" id="ARBA00003314"/>
    </source>
</evidence>
<protein>
    <recommendedName>
        <fullName evidence="3">Methionine--tRNA ligase</fullName>
        <ecNumber evidence="2">6.1.1.10</ecNumber>
    </recommendedName>
    <alternativeName>
        <fullName evidence="9">Methionyl-tRNA synthetase</fullName>
    </alternativeName>
</protein>
<dbReference type="AlphaFoldDB" id="A0A1F6ED95"/>
<reference evidence="12 13" key="1">
    <citation type="journal article" date="2016" name="Nat. Commun.">
        <title>Thousands of microbial genomes shed light on interconnected biogeochemical processes in an aquifer system.</title>
        <authorList>
            <person name="Anantharaman K."/>
            <person name="Brown C.T."/>
            <person name="Hug L.A."/>
            <person name="Sharon I."/>
            <person name="Castelle C.J."/>
            <person name="Probst A.J."/>
            <person name="Thomas B.C."/>
            <person name="Singh A."/>
            <person name="Wilkins M.J."/>
            <person name="Karaoz U."/>
            <person name="Brodie E.L."/>
            <person name="Williams K.H."/>
            <person name="Hubbard S.S."/>
            <person name="Banfield J.F."/>
        </authorList>
    </citation>
    <scope>NUCLEOTIDE SEQUENCE [LARGE SCALE GENOMIC DNA]</scope>
</reference>
<evidence type="ECO:0000256" key="2">
    <source>
        <dbReference type="ARBA" id="ARBA00012838"/>
    </source>
</evidence>
<evidence type="ECO:0000313" key="12">
    <source>
        <dbReference type="EMBL" id="OGG71601.1"/>
    </source>
</evidence>
<sequence length="483" mass="55808">MPKPYYLTTTLPYVNADPHIGFALELVQADIIARYQELLGEEVFFNTGTDEHGLKIYRNAIAAGKDPQEYVDEYAAKFRRLPEALGVTTNRRYPIHFIRTTDPKHTQAAQKFWRRCYDSGDIELKDYELKYCVGCELEKSDSELVNGCCPLHPNLKIELIKEKNYFFKFSNYQGRLLDFYKNNPAFVVPDFRFNEIKVFIERGLGDFSISRLKEKMPWGVPVPGDDTQVMFVWFDALVNYISTLGWPEDEKNFEKFWGTMEKPNGIQMAGKDQIRQQAAMWQAMLMSAGLPNSKQIVIHGFITSGGQKMSKSLGNVIDPFALVEEYGTDVVRYFLARHINSFEDSDFTLERFKEAYNANLANGLGNLVARVMVLAETYQVQTVIFKQQRSQPYQGAFERYEINRVIDTIWEDIQRTDQRIAREKPFEIVKSDLSEGKLLIQVYVQELAAIADALTPFMPTTSEKILKAIRENRKPENLFPRKD</sequence>
<dbReference type="InterPro" id="IPR014729">
    <property type="entry name" value="Rossmann-like_a/b/a_fold"/>
</dbReference>
<dbReference type="Proteomes" id="UP000179115">
    <property type="component" value="Unassembled WGS sequence"/>
</dbReference>
<dbReference type="GO" id="GO:0004825">
    <property type="term" value="F:methionine-tRNA ligase activity"/>
    <property type="evidence" value="ECO:0007669"/>
    <property type="project" value="UniProtKB-EC"/>
</dbReference>
<feature type="domain" description="Methionyl/Leucyl tRNA synthetase" evidence="11">
    <location>
        <begin position="5"/>
        <end position="150"/>
    </location>
</feature>
<accession>A0A1F6ED95</accession>
<evidence type="ECO:0000256" key="3">
    <source>
        <dbReference type="ARBA" id="ARBA00018753"/>
    </source>
</evidence>
<dbReference type="NCBIfam" id="TIGR00398">
    <property type="entry name" value="metG"/>
    <property type="match status" value="1"/>
</dbReference>
<evidence type="ECO:0000256" key="6">
    <source>
        <dbReference type="ARBA" id="ARBA00022840"/>
    </source>
</evidence>
<evidence type="ECO:0000256" key="10">
    <source>
        <dbReference type="RuleBase" id="RU363039"/>
    </source>
</evidence>
<dbReference type="GO" id="GO:0006431">
    <property type="term" value="P:methionyl-tRNA aminoacylation"/>
    <property type="evidence" value="ECO:0007669"/>
    <property type="project" value="InterPro"/>
</dbReference>
<dbReference type="PANTHER" id="PTHR43326:SF1">
    <property type="entry name" value="METHIONINE--TRNA LIGASE, MITOCHONDRIAL"/>
    <property type="match status" value="1"/>
</dbReference>
<dbReference type="Gene3D" id="2.170.220.10">
    <property type="match status" value="1"/>
</dbReference>
<evidence type="ECO:0000256" key="9">
    <source>
        <dbReference type="ARBA" id="ARBA00030904"/>
    </source>
</evidence>
<keyword evidence="6 10" id="KW-0067">ATP-binding</keyword>
<dbReference type="EC" id="6.1.1.10" evidence="2"/>
<dbReference type="InterPro" id="IPR023457">
    <property type="entry name" value="Met-tRNA_synth_2"/>
</dbReference>
<dbReference type="GO" id="GO:0005524">
    <property type="term" value="F:ATP binding"/>
    <property type="evidence" value="ECO:0007669"/>
    <property type="project" value="UniProtKB-KW"/>
</dbReference>
<evidence type="ECO:0000313" key="13">
    <source>
        <dbReference type="Proteomes" id="UP000179115"/>
    </source>
</evidence>
<keyword evidence="7 10" id="KW-0648">Protein biosynthesis</keyword>
<gene>
    <name evidence="12" type="ORF">A3A35_00290</name>
</gene>
<comment type="function">
    <text evidence="1">Is required not only for elongation of protein synthesis but also for the initiation of all mRNA translation through initiator tRNA(fMet) aminoacylation.</text>
</comment>
<evidence type="ECO:0000256" key="4">
    <source>
        <dbReference type="ARBA" id="ARBA00022598"/>
    </source>
</evidence>
<evidence type="ECO:0000256" key="5">
    <source>
        <dbReference type="ARBA" id="ARBA00022741"/>
    </source>
</evidence>
<dbReference type="InterPro" id="IPR009080">
    <property type="entry name" value="tRNAsynth_Ia_anticodon-bd"/>
</dbReference>
<dbReference type="InterPro" id="IPR033911">
    <property type="entry name" value="MetRS_core"/>
</dbReference>
<keyword evidence="4 10" id="KW-0436">Ligase</keyword>
<dbReference type="InterPro" id="IPR014758">
    <property type="entry name" value="Met-tRNA_synth"/>
</dbReference>
<dbReference type="CDD" id="cd00814">
    <property type="entry name" value="MetRS_core"/>
    <property type="match status" value="1"/>
</dbReference>
<dbReference type="Gene3D" id="1.10.730.10">
    <property type="entry name" value="Isoleucyl-tRNA Synthetase, Domain 1"/>
    <property type="match status" value="1"/>
</dbReference>
<dbReference type="EMBL" id="MFLV01000011">
    <property type="protein sequence ID" value="OGG71601.1"/>
    <property type="molecule type" value="Genomic_DNA"/>
</dbReference>
<dbReference type="Pfam" id="PF09334">
    <property type="entry name" value="tRNA-synt_1g"/>
    <property type="match status" value="2"/>
</dbReference>
<comment type="caution">
    <text evidence="12">The sequence shown here is derived from an EMBL/GenBank/DDBJ whole genome shotgun (WGS) entry which is preliminary data.</text>
</comment>
<keyword evidence="8 10" id="KW-0030">Aminoacyl-tRNA synthetase</keyword>
<dbReference type="STRING" id="1798508.A3A35_00290"/>
<name>A0A1F6ED95_9BACT</name>
<proteinExistence type="inferred from homology"/>